<protein>
    <submittedName>
        <fullName evidence="2">Uncharacterized protein</fullName>
    </submittedName>
</protein>
<dbReference type="STRING" id="137591.AO080_00895"/>
<gene>
    <name evidence="3" type="ORF">ab3b_01257</name>
    <name evidence="1" type="ORF">B6254_0207</name>
    <name evidence="2" type="ORF">QX99_00601</name>
</gene>
<sequence length="273" mass="30711">MLLNEMFDDYGELILSPTDFVSLEVYHELIDLITAKDAEGATTLLQDMRAVNIFSTRTVGMLFEDAAKKFDVTINQVDGLIIMTLGTLVAPFVSERAMQNAGLEWAVADGEARITVTLDDLVAQQMSVYTVFAELADPVTRPKKLLPKFFKAVVDEVPISYQAALVDLQEMKFELIGQLPEERQTTVTSQPDEIDYREDARPFKFVDYDHMIDYSFLLNDAGQRVALYRLDSGEFVAMVPTQDETARALAVEYKGQMMPVAAAYVEEHGRRIN</sequence>
<evidence type="ECO:0000313" key="5">
    <source>
        <dbReference type="Proteomes" id="UP000032289"/>
    </source>
</evidence>
<reference evidence="2 5" key="1">
    <citation type="journal article" date="2015" name="Microbiology (Mosc.)">
        <title>Genomics of the Weissella cibaria species with an examination of its metabolic traits.</title>
        <authorList>
            <person name="Lynch K.M."/>
            <person name="Lucid A."/>
            <person name="Arendt E.K."/>
            <person name="Sleator R.D."/>
            <person name="Lucey B."/>
            <person name="Coffey A."/>
        </authorList>
    </citation>
    <scope>NUCLEOTIDE SEQUENCE [LARGE SCALE GENOMIC DNA]</scope>
    <source>
        <strain evidence="3 5">AB3b</strain>
        <strain evidence="2">MG1</strain>
    </source>
</reference>
<evidence type="ECO:0000313" key="6">
    <source>
        <dbReference type="Proteomes" id="UP000244870"/>
    </source>
</evidence>
<dbReference type="Proteomes" id="UP000032289">
    <property type="component" value="Unassembled WGS sequence"/>
</dbReference>
<dbReference type="AlphaFoldDB" id="A0A0D1JKK4"/>
<evidence type="ECO:0000313" key="2">
    <source>
        <dbReference type="EMBL" id="KIU21908.1"/>
    </source>
</evidence>
<organism evidence="2 4">
    <name type="scientific">Weissella cibaria</name>
    <dbReference type="NCBI Taxonomy" id="137591"/>
    <lineage>
        <taxon>Bacteria</taxon>
        <taxon>Bacillati</taxon>
        <taxon>Bacillota</taxon>
        <taxon>Bacilli</taxon>
        <taxon>Lactobacillales</taxon>
        <taxon>Lactobacillaceae</taxon>
        <taxon>Weissella</taxon>
    </lineage>
</organism>
<dbReference type="EMBL" id="JWHT01000029">
    <property type="protein sequence ID" value="KIU24210.1"/>
    <property type="molecule type" value="Genomic_DNA"/>
</dbReference>
<accession>A0A0D1JKK4</accession>
<evidence type="ECO:0000313" key="3">
    <source>
        <dbReference type="EMBL" id="KIU24210.1"/>
    </source>
</evidence>
<reference evidence="1 6" key="2">
    <citation type="submission" date="2017-04" db="EMBL/GenBank/DDBJ databases">
        <title>Weissella cibaria strain m2 complete genome.</title>
        <authorList>
            <person name="Pan Q."/>
            <person name="Tan M."/>
            <person name="Yao F."/>
            <person name="Su S."/>
        </authorList>
    </citation>
    <scope>NUCLEOTIDE SEQUENCE [LARGE SCALE GENOMIC DNA]</scope>
    <source>
        <strain evidence="1 6">M2</strain>
    </source>
</reference>
<name>A0A0D1JKK4_9LACO</name>
<keyword evidence="4" id="KW-1185">Reference proteome</keyword>
<dbReference type="EMBL" id="JWHU01000006">
    <property type="protein sequence ID" value="KIU21908.1"/>
    <property type="molecule type" value="Genomic_DNA"/>
</dbReference>
<evidence type="ECO:0000313" key="4">
    <source>
        <dbReference type="Proteomes" id="UP000032287"/>
    </source>
</evidence>
<dbReference type="Proteomes" id="UP000032287">
    <property type="component" value="Unassembled WGS sequence"/>
</dbReference>
<dbReference type="EMBL" id="CP020928">
    <property type="protein sequence ID" value="AWF94646.1"/>
    <property type="molecule type" value="Genomic_DNA"/>
</dbReference>
<evidence type="ECO:0000313" key="1">
    <source>
        <dbReference type="EMBL" id="AWF94646.1"/>
    </source>
</evidence>
<dbReference type="Proteomes" id="UP000244870">
    <property type="component" value="Chromosome"/>
</dbReference>
<proteinExistence type="predicted"/>
<dbReference type="PATRIC" id="fig|137591.24.peg.1228"/>
<dbReference type="RefSeq" id="WP_043708996.1">
    <property type="nucleotide sequence ID" value="NZ_CP020928.1"/>
</dbReference>